<dbReference type="KEGG" id="afr:AFE_1996"/>
<dbReference type="HOGENOM" id="CLU_3113464_0_0_6"/>
<evidence type="ECO:0000256" key="1">
    <source>
        <dbReference type="SAM" id="MobiDB-lite"/>
    </source>
</evidence>
<sequence length="50" mass="5654">MTHFPDVGSGAPFEGHDQPQKWQKWAIPDDDYRNFHDVSEHSAGGLFQVA</sequence>
<dbReference type="STRING" id="243159.AFE_1996"/>
<dbReference type="PaxDb" id="243159-AFE_1996"/>
<gene>
    <name evidence="2" type="ordered locus">AFE_1996</name>
</gene>
<feature type="region of interest" description="Disordered" evidence="1">
    <location>
        <begin position="1"/>
        <end position="24"/>
    </location>
</feature>
<organism evidence="2 3">
    <name type="scientific">Acidithiobacillus ferrooxidans (strain ATCC 23270 / DSM 14882 / CIP 104768 / NCIMB 8455)</name>
    <name type="common">Ferrobacillus ferrooxidans (strain ATCC 23270)</name>
    <dbReference type="NCBI Taxonomy" id="243159"/>
    <lineage>
        <taxon>Bacteria</taxon>
        <taxon>Pseudomonadati</taxon>
        <taxon>Pseudomonadota</taxon>
        <taxon>Acidithiobacillia</taxon>
        <taxon>Acidithiobacillales</taxon>
        <taxon>Acidithiobacillaceae</taxon>
        <taxon>Acidithiobacillus</taxon>
    </lineage>
</organism>
<accession>B7JC90</accession>
<evidence type="ECO:0000313" key="3">
    <source>
        <dbReference type="Proteomes" id="UP000001362"/>
    </source>
</evidence>
<protein>
    <submittedName>
        <fullName evidence="2">Uncharacterized protein</fullName>
    </submittedName>
</protein>
<dbReference type="Proteomes" id="UP000001362">
    <property type="component" value="Chromosome"/>
</dbReference>
<keyword evidence="3" id="KW-1185">Reference proteome</keyword>
<reference evidence="2 3" key="1">
    <citation type="journal article" date="2008" name="BMC Genomics">
        <title>Acidithiobacillus ferrooxidans metabolism: from genome sequence to industrial applications.</title>
        <authorList>
            <person name="Valdes J."/>
            <person name="Pedroso I."/>
            <person name="Quatrini R."/>
            <person name="Dodson R.J."/>
            <person name="Tettelin H."/>
            <person name="Blake R.II."/>
            <person name="Eisen J.A."/>
            <person name="Holmes D.S."/>
        </authorList>
    </citation>
    <scope>NUCLEOTIDE SEQUENCE [LARGE SCALE GENOMIC DNA]</scope>
    <source>
        <strain evidence="3">ATCC 23270 / DSM 14882 / CIP 104768 / NCIMB 8455</strain>
    </source>
</reference>
<evidence type="ECO:0000313" key="2">
    <source>
        <dbReference type="EMBL" id="ACK78327.1"/>
    </source>
</evidence>
<dbReference type="AlphaFoldDB" id="B7JC90"/>
<proteinExistence type="predicted"/>
<dbReference type="EMBL" id="CP001219">
    <property type="protein sequence ID" value="ACK78327.1"/>
    <property type="molecule type" value="Genomic_DNA"/>
</dbReference>
<name>B7JC90_ACIF2</name>